<dbReference type="Gene3D" id="2.60.120.650">
    <property type="entry name" value="Cupin"/>
    <property type="match status" value="1"/>
</dbReference>
<evidence type="ECO:0000313" key="3">
    <source>
        <dbReference type="Proteomes" id="UP000183257"/>
    </source>
</evidence>
<reference evidence="3" key="1">
    <citation type="submission" date="2016-11" db="EMBL/GenBank/DDBJ databases">
        <authorList>
            <person name="Varghese N."/>
            <person name="Submissions S."/>
        </authorList>
    </citation>
    <scope>NUCLEOTIDE SEQUENCE [LARGE SCALE GENOMIC DNA]</scope>
    <source>
        <strain evidence="3">DSM 24786</strain>
    </source>
</reference>
<dbReference type="PANTHER" id="PTHR12461:SF105">
    <property type="entry name" value="HYPOXIA-INDUCIBLE FACTOR 1-ALPHA INHIBITOR"/>
    <property type="match status" value="1"/>
</dbReference>
<dbReference type="EMBL" id="FPIY01000001">
    <property type="protein sequence ID" value="SFW16467.1"/>
    <property type="molecule type" value="Genomic_DNA"/>
</dbReference>
<dbReference type="InterPro" id="IPR041667">
    <property type="entry name" value="Cupin_8"/>
</dbReference>
<dbReference type="Pfam" id="PF13621">
    <property type="entry name" value="Cupin_8"/>
    <property type="match status" value="1"/>
</dbReference>
<sequence length="274" mass="31279">MDILDEILELSKPVEELATVDTNSFKNILFNKKKPVVIKGYAKDWGATKKWSLEYLINLADDKEVNLLAGNYIQGETKYQKSTLKSYLEKLKEANTDTNFTDYLTTLDIFNYLPNLGGDTDFTIFEQHTAVNDIAAWIGPKGTVTGFHNDSGDNMYAQIKGEKLFIIVPPTHAKSIYPSSKYINGAVASKIDLANFNAEEFTNFKNVPFYKVVLQPGDVLFLPKKWWHYVQALDSSISISNFGYTKLEILKMRILNFLHRRGYYKPNNCYCCSK</sequence>
<evidence type="ECO:0000313" key="2">
    <source>
        <dbReference type="EMBL" id="SFW16467.1"/>
    </source>
</evidence>
<dbReference type="STRING" id="76595.SAMN05660313_00226"/>
<dbReference type="RefSeq" id="WP_072301921.1">
    <property type="nucleotide sequence ID" value="NZ_FPIY01000001.1"/>
</dbReference>
<dbReference type="SMART" id="SM00558">
    <property type="entry name" value="JmjC"/>
    <property type="match status" value="1"/>
</dbReference>
<dbReference type="PANTHER" id="PTHR12461">
    <property type="entry name" value="HYPOXIA-INDUCIBLE FACTOR 1 ALPHA INHIBITOR-RELATED"/>
    <property type="match status" value="1"/>
</dbReference>
<evidence type="ECO:0000259" key="1">
    <source>
        <dbReference type="PROSITE" id="PS51184"/>
    </source>
</evidence>
<name>A0A1K1M002_9FLAO</name>
<dbReference type="AlphaFoldDB" id="A0A1K1M002"/>
<organism evidence="2 3">
    <name type="scientific">Cellulophaga fucicola</name>
    <dbReference type="NCBI Taxonomy" id="76595"/>
    <lineage>
        <taxon>Bacteria</taxon>
        <taxon>Pseudomonadati</taxon>
        <taxon>Bacteroidota</taxon>
        <taxon>Flavobacteriia</taxon>
        <taxon>Flavobacteriales</taxon>
        <taxon>Flavobacteriaceae</taxon>
        <taxon>Cellulophaga</taxon>
    </lineage>
</organism>
<dbReference type="OrthoDB" id="2942327at2"/>
<protein>
    <submittedName>
        <fullName evidence="2">Cupin-like domain-containing protein</fullName>
    </submittedName>
</protein>
<dbReference type="Proteomes" id="UP000183257">
    <property type="component" value="Unassembled WGS sequence"/>
</dbReference>
<dbReference type="InterPro" id="IPR003347">
    <property type="entry name" value="JmjC_dom"/>
</dbReference>
<dbReference type="PROSITE" id="PS51184">
    <property type="entry name" value="JMJC"/>
    <property type="match status" value="1"/>
</dbReference>
<feature type="domain" description="JmjC" evidence="1">
    <location>
        <begin position="102"/>
        <end position="260"/>
    </location>
</feature>
<keyword evidence="3" id="KW-1185">Reference proteome</keyword>
<gene>
    <name evidence="2" type="ORF">SAMN05660313_00226</name>
</gene>
<dbReference type="SUPFAM" id="SSF51197">
    <property type="entry name" value="Clavaminate synthase-like"/>
    <property type="match status" value="1"/>
</dbReference>
<accession>A0A1K1M002</accession>
<proteinExistence type="predicted"/>